<gene>
    <name evidence="10" type="ORF">ACFQ2I_03145</name>
</gene>
<feature type="domain" description="Response regulatory" evidence="8">
    <location>
        <begin position="2"/>
        <end position="115"/>
    </location>
</feature>
<dbReference type="Pfam" id="PF00486">
    <property type="entry name" value="Trans_reg_C"/>
    <property type="match status" value="1"/>
</dbReference>
<evidence type="ECO:0000256" key="5">
    <source>
        <dbReference type="ARBA" id="ARBA00023163"/>
    </source>
</evidence>
<evidence type="ECO:0000259" key="9">
    <source>
        <dbReference type="PROSITE" id="PS51755"/>
    </source>
</evidence>
<evidence type="ECO:0000256" key="6">
    <source>
        <dbReference type="PROSITE-ProRule" id="PRU00169"/>
    </source>
</evidence>
<dbReference type="SMART" id="SM00862">
    <property type="entry name" value="Trans_reg_C"/>
    <property type="match status" value="1"/>
</dbReference>
<dbReference type="InterPro" id="IPR001867">
    <property type="entry name" value="OmpR/PhoB-type_DNA-bd"/>
</dbReference>
<dbReference type="SMART" id="SM00448">
    <property type="entry name" value="REC"/>
    <property type="match status" value="1"/>
</dbReference>
<evidence type="ECO:0000256" key="7">
    <source>
        <dbReference type="PROSITE-ProRule" id="PRU01091"/>
    </source>
</evidence>
<keyword evidence="11" id="KW-1185">Reference proteome</keyword>
<dbReference type="PROSITE" id="PS50110">
    <property type="entry name" value="RESPONSE_REGULATORY"/>
    <property type="match status" value="1"/>
</dbReference>
<organism evidence="10 11">
    <name type="scientific">Paenibacillus chungangensis</name>
    <dbReference type="NCBI Taxonomy" id="696535"/>
    <lineage>
        <taxon>Bacteria</taxon>
        <taxon>Bacillati</taxon>
        <taxon>Bacillota</taxon>
        <taxon>Bacilli</taxon>
        <taxon>Bacillales</taxon>
        <taxon>Paenibacillaceae</taxon>
        <taxon>Paenibacillus</taxon>
    </lineage>
</organism>
<feature type="domain" description="OmpR/PhoB-type" evidence="9">
    <location>
        <begin position="131"/>
        <end position="230"/>
    </location>
</feature>
<evidence type="ECO:0000256" key="2">
    <source>
        <dbReference type="ARBA" id="ARBA00023012"/>
    </source>
</evidence>
<dbReference type="Proteomes" id="UP001596989">
    <property type="component" value="Unassembled WGS sequence"/>
</dbReference>
<evidence type="ECO:0000256" key="3">
    <source>
        <dbReference type="ARBA" id="ARBA00023015"/>
    </source>
</evidence>
<dbReference type="InterPro" id="IPR039420">
    <property type="entry name" value="WalR-like"/>
</dbReference>
<dbReference type="InterPro" id="IPR001789">
    <property type="entry name" value="Sig_transdc_resp-reg_receiver"/>
</dbReference>
<dbReference type="Gene3D" id="1.10.10.10">
    <property type="entry name" value="Winged helix-like DNA-binding domain superfamily/Winged helix DNA-binding domain"/>
    <property type="match status" value="1"/>
</dbReference>
<evidence type="ECO:0000313" key="10">
    <source>
        <dbReference type="EMBL" id="MFD0958373.1"/>
    </source>
</evidence>
<evidence type="ECO:0000256" key="4">
    <source>
        <dbReference type="ARBA" id="ARBA00023125"/>
    </source>
</evidence>
<dbReference type="PROSITE" id="PS51755">
    <property type="entry name" value="OMPR_PHOB"/>
    <property type="match status" value="1"/>
</dbReference>
<dbReference type="PANTHER" id="PTHR48111:SF1">
    <property type="entry name" value="TWO-COMPONENT RESPONSE REGULATOR ORR33"/>
    <property type="match status" value="1"/>
</dbReference>
<keyword evidence="5" id="KW-0804">Transcription</keyword>
<keyword evidence="3" id="KW-0805">Transcription regulation</keyword>
<dbReference type="CDD" id="cd00383">
    <property type="entry name" value="trans_reg_C"/>
    <property type="match status" value="1"/>
</dbReference>
<accession>A0ABW3HLL4</accession>
<evidence type="ECO:0000313" key="11">
    <source>
        <dbReference type="Proteomes" id="UP001596989"/>
    </source>
</evidence>
<name>A0ABW3HLL4_9BACL</name>
<dbReference type="Pfam" id="PF00072">
    <property type="entry name" value="Response_reg"/>
    <property type="match status" value="1"/>
</dbReference>
<dbReference type="Gene3D" id="6.10.250.690">
    <property type="match status" value="1"/>
</dbReference>
<dbReference type="EMBL" id="JBHTJZ010000005">
    <property type="protein sequence ID" value="MFD0958373.1"/>
    <property type="molecule type" value="Genomic_DNA"/>
</dbReference>
<keyword evidence="2" id="KW-0902">Two-component regulatory system</keyword>
<dbReference type="PANTHER" id="PTHR48111">
    <property type="entry name" value="REGULATOR OF RPOS"/>
    <property type="match status" value="1"/>
</dbReference>
<reference evidence="11" key="1">
    <citation type="journal article" date="2019" name="Int. J. Syst. Evol. Microbiol.">
        <title>The Global Catalogue of Microorganisms (GCM) 10K type strain sequencing project: providing services to taxonomists for standard genome sequencing and annotation.</title>
        <authorList>
            <consortium name="The Broad Institute Genomics Platform"/>
            <consortium name="The Broad Institute Genome Sequencing Center for Infectious Disease"/>
            <person name="Wu L."/>
            <person name="Ma J."/>
        </authorList>
    </citation>
    <scope>NUCLEOTIDE SEQUENCE [LARGE SCALE GENOMIC DNA]</scope>
    <source>
        <strain evidence="11">CCUG 59129</strain>
    </source>
</reference>
<evidence type="ECO:0000256" key="1">
    <source>
        <dbReference type="ARBA" id="ARBA00022553"/>
    </source>
</evidence>
<keyword evidence="1 6" id="KW-0597">Phosphoprotein</keyword>
<dbReference type="RefSeq" id="WP_377562135.1">
    <property type="nucleotide sequence ID" value="NZ_JBHTJZ010000005.1"/>
</dbReference>
<dbReference type="InterPro" id="IPR036388">
    <property type="entry name" value="WH-like_DNA-bd_sf"/>
</dbReference>
<sequence>MHILIVEDEPKIRDVLQAYMKMEGWSVDYTSDGHEAVQKFDLSQHDLILLDLKLVGLSGEEVCERIREKSNVPIIMITSKNRENDTIRGLNLGADDYIAKPFRVKEVVARIKALQRRLHPESNESAARKSAMVYDKGNLVIMTENRSVLVDGKPVNLTATEFKLLTVLSDNPQKIYSRSELSYIVQGYRFQGDSRAIDAHVKNLRKKIEQDSQDPKYIVTRIGSGYQFTAIHEKGE</sequence>
<dbReference type="InterPro" id="IPR011006">
    <property type="entry name" value="CheY-like_superfamily"/>
</dbReference>
<dbReference type="SUPFAM" id="SSF52172">
    <property type="entry name" value="CheY-like"/>
    <property type="match status" value="1"/>
</dbReference>
<feature type="DNA-binding region" description="OmpR/PhoB-type" evidence="7">
    <location>
        <begin position="131"/>
        <end position="230"/>
    </location>
</feature>
<keyword evidence="4 7" id="KW-0238">DNA-binding</keyword>
<evidence type="ECO:0000259" key="8">
    <source>
        <dbReference type="PROSITE" id="PS50110"/>
    </source>
</evidence>
<dbReference type="CDD" id="cd17574">
    <property type="entry name" value="REC_OmpR"/>
    <property type="match status" value="1"/>
</dbReference>
<comment type="caution">
    <text evidence="10">The sequence shown here is derived from an EMBL/GenBank/DDBJ whole genome shotgun (WGS) entry which is preliminary data.</text>
</comment>
<protein>
    <submittedName>
        <fullName evidence="10">Response regulator transcription factor</fullName>
    </submittedName>
</protein>
<proteinExistence type="predicted"/>
<dbReference type="Gene3D" id="3.40.50.2300">
    <property type="match status" value="1"/>
</dbReference>
<feature type="modified residue" description="4-aspartylphosphate" evidence="6">
    <location>
        <position position="51"/>
    </location>
</feature>